<proteinExistence type="predicted"/>
<evidence type="ECO:0000256" key="2">
    <source>
        <dbReference type="ARBA" id="ARBA00022618"/>
    </source>
</evidence>
<evidence type="ECO:0000256" key="3">
    <source>
        <dbReference type="ARBA" id="ARBA00022692"/>
    </source>
</evidence>
<reference evidence="9 10" key="1">
    <citation type="submission" date="2021-10" db="EMBL/GenBank/DDBJ databases">
        <title>Anaerobic single-cell dispensing facilitates the cultivation of human gut bacteria.</title>
        <authorList>
            <person name="Afrizal A."/>
        </authorList>
    </citation>
    <scope>NUCLEOTIDE SEQUENCE [LARGE SCALE GENOMIC DNA]</scope>
    <source>
        <strain evidence="9 10">CLA-AA-H277</strain>
    </source>
</reference>
<evidence type="ECO:0000256" key="6">
    <source>
        <dbReference type="SAM" id="MobiDB-lite"/>
    </source>
</evidence>
<feature type="domain" description="POTRA" evidence="8">
    <location>
        <begin position="33"/>
        <end position="103"/>
    </location>
</feature>
<dbReference type="AlphaFoldDB" id="A0AAE3DR18"/>
<dbReference type="Proteomes" id="UP001197875">
    <property type="component" value="Unassembled WGS sequence"/>
</dbReference>
<evidence type="ECO:0000256" key="4">
    <source>
        <dbReference type="ARBA" id="ARBA00022989"/>
    </source>
</evidence>
<protein>
    <submittedName>
        <fullName evidence="9">FtsQ-type POTRA domain-containing protein</fullName>
    </submittedName>
</protein>
<keyword evidence="5" id="KW-0131">Cell cycle</keyword>
<evidence type="ECO:0000256" key="7">
    <source>
        <dbReference type="SAM" id="Phobius"/>
    </source>
</evidence>
<sequence length="344" mass="38245">MKNSHKRRKRKGKVIWGFIGVLVLTAAIVFGLFRVNEISVSGNSTFTSAQIQQAILQDGLCQNTLYLMWKYSDKTRAEKALPFLSSVEVKMESPFKVQVHVYEKQAVGYVRTQGKYVYFDRTGLIIENSQKLHENVPEVTGLTLDKVTLYKNLTATDPDKLDTVIRVADLLNQEGLTPDEIRYSTKDELILIFGKLNVLMGDESSIEDKISVLSSILPTVADKSGNLNMESYSSQSQSVTYRDTPETETETAGETETDENGNVIAGSSDNSDSEETHTTQASGALTYQESDGTFAEDADGNRYYTDKNGNVTYNVDSYNYVDSNGDIITDGYGYIDPYTGAYIQ</sequence>
<evidence type="ECO:0000313" key="9">
    <source>
        <dbReference type="EMBL" id="MCC2189067.1"/>
    </source>
</evidence>
<keyword evidence="10" id="KW-1185">Reference proteome</keyword>
<keyword evidence="4 7" id="KW-1133">Transmembrane helix</keyword>
<dbReference type="Pfam" id="PF08478">
    <property type="entry name" value="POTRA_1"/>
    <property type="match status" value="1"/>
</dbReference>
<evidence type="ECO:0000313" key="10">
    <source>
        <dbReference type="Proteomes" id="UP001197875"/>
    </source>
</evidence>
<feature type="transmembrane region" description="Helical" evidence="7">
    <location>
        <begin position="12"/>
        <end position="33"/>
    </location>
</feature>
<keyword evidence="2" id="KW-0132">Cell division</keyword>
<keyword evidence="7" id="KW-0472">Membrane</keyword>
<dbReference type="GO" id="GO:0051301">
    <property type="term" value="P:cell division"/>
    <property type="evidence" value="ECO:0007669"/>
    <property type="project" value="UniProtKB-KW"/>
</dbReference>
<organism evidence="9 10">
    <name type="scientific">Fusicatenibacter faecihominis</name>
    <dbReference type="NCBI Taxonomy" id="2881276"/>
    <lineage>
        <taxon>Bacteria</taxon>
        <taxon>Bacillati</taxon>
        <taxon>Bacillota</taxon>
        <taxon>Clostridia</taxon>
        <taxon>Lachnospirales</taxon>
        <taxon>Lachnospiraceae</taxon>
        <taxon>Fusicatenibacter</taxon>
    </lineage>
</organism>
<dbReference type="InterPro" id="IPR013685">
    <property type="entry name" value="POTRA_FtsQ_type"/>
</dbReference>
<evidence type="ECO:0000256" key="1">
    <source>
        <dbReference type="ARBA" id="ARBA00022475"/>
    </source>
</evidence>
<feature type="compositionally biased region" description="Acidic residues" evidence="6">
    <location>
        <begin position="246"/>
        <end position="259"/>
    </location>
</feature>
<gene>
    <name evidence="9" type="ORF">LKD71_04390</name>
</gene>
<dbReference type="PANTHER" id="PTHR37820">
    <property type="entry name" value="CELL DIVISION PROTEIN DIVIB"/>
    <property type="match status" value="1"/>
</dbReference>
<accession>A0AAE3DR18</accession>
<dbReference type="InterPro" id="IPR050487">
    <property type="entry name" value="FtsQ_DivIB"/>
</dbReference>
<name>A0AAE3DR18_9FIRM</name>
<dbReference type="PANTHER" id="PTHR37820:SF1">
    <property type="entry name" value="CELL DIVISION PROTEIN FTSQ"/>
    <property type="match status" value="1"/>
</dbReference>
<feature type="region of interest" description="Disordered" evidence="6">
    <location>
        <begin position="224"/>
        <end position="300"/>
    </location>
</feature>
<feature type="compositionally biased region" description="Polar residues" evidence="6">
    <location>
        <begin position="278"/>
        <end position="291"/>
    </location>
</feature>
<dbReference type="GO" id="GO:0005886">
    <property type="term" value="C:plasma membrane"/>
    <property type="evidence" value="ECO:0007669"/>
    <property type="project" value="TreeGrafter"/>
</dbReference>
<dbReference type="RefSeq" id="WP_227614510.1">
    <property type="nucleotide sequence ID" value="NZ_JAJEPR010000005.1"/>
</dbReference>
<dbReference type="EMBL" id="JAJEPR010000005">
    <property type="protein sequence ID" value="MCC2189067.1"/>
    <property type="molecule type" value="Genomic_DNA"/>
</dbReference>
<comment type="caution">
    <text evidence="9">The sequence shown here is derived from an EMBL/GenBank/DDBJ whole genome shotgun (WGS) entry which is preliminary data.</text>
</comment>
<feature type="compositionally biased region" description="Polar residues" evidence="6">
    <location>
        <begin position="225"/>
        <end position="241"/>
    </location>
</feature>
<evidence type="ECO:0000256" key="5">
    <source>
        <dbReference type="ARBA" id="ARBA00023306"/>
    </source>
</evidence>
<keyword evidence="3 7" id="KW-0812">Transmembrane</keyword>
<evidence type="ECO:0000259" key="8">
    <source>
        <dbReference type="Pfam" id="PF08478"/>
    </source>
</evidence>
<keyword evidence="1" id="KW-1003">Cell membrane</keyword>